<name>A0AA87ZP21_FICCA</name>
<evidence type="ECO:0000256" key="1">
    <source>
        <dbReference type="ARBA" id="ARBA00010617"/>
    </source>
</evidence>
<reference evidence="7" key="1">
    <citation type="submission" date="2023-07" db="EMBL/GenBank/DDBJ databases">
        <title>draft genome sequence of fig (Ficus carica).</title>
        <authorList>
            <person name="Takahashi T."/>
            <person name="Nishimura K."/>
        </authorList>
    </citation>
    <scope>NUCLEOTIDE SEQUENCE</scope>
</reference>
<organism evidence="7 8">
    <name type="scientific">Ficus carica</name>
    <name type="common">Common fig</name>
    <dbReference type="NCBI Taxonomy" id="3494"/>
    <lineage>
        <taxon>Eukaryota</taxon>
        <taxon>Viridiplantae</taxon>
        <taxon>Streptophyta</taxon>
        <taxon>Embryophyta</taxon>
        <taxon>Tracheophyta</taxon>
        <taxon>Spermatophyta</taxon>
        <taxon>Magnoliopsida</taxon>
        <taxon>eudicotyledons</taxon>
        <taxon>Gunneridae</taxon>
        <taxon>Pentapetalae</taxon>
        <taxon>rosids</taxon>
        <taxon>fabids</taxon>
        <taxon>Rosales</taxon>
        <taxon>Moraceae</taxon>
        <taxon>Ficeae</taxon>
        <taxon>Ficus</taxon>
    </lineage>
</organism>
<dbReference type="Pfam" id="PF00067">
    <property type="entry name" value="p450"/>
    <property type="match status" value="1"/>
</dbReference>
<feature type="binding site" description="axial binding residue" evidence="6">
    <location>
        <position position="434"/>
    </location>
    <ligand>
        <name>heme</name>
        <dbReference type="ChEBI" id="CHEBI:30413"/>
    </ligand>
    <ligandPart>
        <name>Fe</name>
        <dbReference type="ChEBI" id="CHEBI:18248"/>
    </ligandPart>
</feature>
<dbReference type="InterPro" id="IPR001128">
    <property type="entry name" value="Cyt_P450"/>
</dbReference>
<dbReference type="Proteomes" id="UP001187192">
    <property type="component" value="Unassembled WGS sequence"/>
</dbReference>
<dbReference type="GO" id="GO:0016125">
    <property type="term" value="P:sterol metabolic process"/>
    <property type="evidence" value="ECO:0007669"/>
    <property type="project" value="TreeGrafter"/>
</dbReference>
<dbReference type="Gene3D" id="1.10.630.10">
    <property type="entry name" value="Cytochrome P450"/>
    <property type="match status" value="1"/>
</dbReference>
<dbReference type="GO" id="GO:0020037">
    <property type="term" value="F:heme binding"/>
    <property type="evidence" value="ECO:0007669"/>
    <property type="project" value="InterPro"/>
</dbReference>
<keyword evidence="2 6" id="KW-0349">Heme</keyword>
<proteinExistence type="inferred from homology"/>
<evidence type="ECO:0000256" key="5">
    <source>
        <dbReference type="ARBA" id="ARBA00023239"/>
    </source>
</evidence>
<keyword evidence="3 6" id="KW-0479">Metal-binding</keyword>
<dbReference type="AlphaFoldDB" id="A0AA87ZP21"/>
<dbReference type="PANTHER" id="PTHR24286:SF302">
    <property type="entry name" value="ALLENE OXIDE SYNTHASE 2"/>
    <property type="match status" value="1"/>
</dbReference>
<comment type="cofactor">
    <cofactor evidence="6">
        <name>heme</name>
        <dbReference type="ChEBI" id="CHEBI:30413"/>
    </cofactor>
</comment>
<evidence type="ECO:0008006" key="9">
    <source>
        <dbReference type="Google" id="ProtNLM"/>
    </source>
</evidence>
<dbReference type="GO" id="GO:0006631">
    <property type="term" value="P:fatty acid metabolic process"/>
    <property type="evidence" value="ECO:0007669"/>
    <property type="project" value="UniProtKB-ARBA"/>
</dbReference>
<sequence length="483" mass="54794">MASPNSDKSRPLKTIPGSHGWPFFGAIKDRHDYFYLQGQDDFFRARINKHKSTVFRTNMPPGPFISSNPKVIAVLDAASFPILFDNSKIEKRNVLDGTFMPSTAFTGGHRVCAYLDTSEPNHAKLKAFFLSVLASKKDYFIPLFRASLSELFATIEDHVHDKTKKYSANFNALNDEMSFNFVFQLLCDRKPSDCGLGSTGQTRFNKWIFVQLHPLVSLGLSKFLMLLEDFLLHTVHLPWFIVKSDYKKLYDAFFSSAGSVLDEAHERFGIEREEACHNLVFLAGFNAYGGFKAWFPILIKWIASAGESLHRQLADEIRTVVKEEGGVTFTALEKMSLTKSVVYEALRIEPPVPYQYGKAREDLVVYSHDAGFEIKKGEMIFGYQPFATKDPKVFENPEEFVGHRFVGEGEKLLKYVFWSNNRETEDPTADNKQCPGRDLVVLLSRVMMVELFLRYDTLTVEVGKLPIGSSVKIKSLTTTKTTV</sequence>
<gene>
    <name evidence="7" type="ORF">TIFTF001_006855</name>
</gene>
<dbReference type="GO" id="GO:0016829">
    <property type="term" value="F:lyase activity"/>
    <property type="evidence" value="ECO:0007669"/>
    <property type="project" value="UniProtKB-KW"/>
</dbReference>
<keyword evidence="5" id="KW-0456">Lyase</keyword>
<keyword evidence="4 6" id="KW-0408">Iron</keyword>
<accession>A0AA87ZP21</accession>
<dbReference type="InterPro" id="IPR002403">
    <property type="entry name" value="Cyt_P450_E_grp-IV"/>
</dbReference>
<dbReference type="GO" id="GO:0005506">
    <property type="term" value="F:iron ion binding"/>
    <property type="evidence" value="ECO:0007669"/>
    <property type="project" value="InterPro"/>
</dbReference>
<dbReference type="EMBL" id="BTGU01000007">
    <property type="protein sequence ID" value="GMN37492.1"/>
    <property type="molecule type" value="Genomic_DNA"/>
</dbReference>
<evidence type="ECO:0000313" key="7">
    <source>
        <dbReference type="EMBL" id="GMN37492.1"/>
    </source>
</evidence>
<dbReference type="InterPro" id="IPR036396">
    <property type="entry name" value="Cyt_P450_sf"/>
</dbReference>
<dbReference type="CDD" id="cd11071">
    <property type="entry name" value="CYP74"/>
    <property type="match status" value="1"/>
</dbReference>
<dbReference type="PRINTS" id="PR00465">
    <property type="entry name" value="EP450IV"/>
</dbReference>
<keyword evidence="8" id="KW-1185">Reference proteome</keyword>
<dbReference type="SUPFAM" id="SSF48264">
    <property type="entry name" value="Cytochrome P450"/>
    <property type="match status" value="1"/>
</dbReference>
<comment type="similarity">
    <text evidence="1">Belongs to the cytochrome P450 family.</text>
</comment>
<evidence type="ECO:0000256" key="4">
    <source>
        <dbReference type="ARBA" id="ARBA00023004"/>
    </source>
</evidence>
<evidence type="ECO:0000256" key="6">
    <source>
        <dbReference type="PIRSR" id="PIRSR602403-1"/>
    </source>
</evidence>
<dbReference type="FunFam" id="1.10.630.10:FF:000024">
    <property type="entry name" value="Allene oxide synthase, chloroplastic"/>
    <property type="match status" value="1"/>
</dbReference>
<evidence type="ECO:0000256" key="3">
    <source>
        <dbReference type="ARBA" id="ARBA00022723"/>
    </source>
</evidence>
<evidence type="ECO:0000313" key="8">
    <source>
        <dbReference type="Proteomes" id="UP001187192"/>
    </source>
</evidence>
<dbReference type="GO" id="GO:0004497">
    <property type="term" value="F:monooxygenase activity"/>
    <property type="evidence" value="ECO:0007669"/>
    <property type="project" value="InterPro"/>
</dbReference>
<evidence type="ECO:0000256" key="2">
    <source>
        <dbReference type="ARBA" id="ARBA00022617"/>
    </source>
</evidence>
<dbReference type="GO" id="GO:0016705">
    <property type="term" value="F:oxidoreductase activity, acting on paired donors, with incorporation or reduction of molecular oxygen"/>
    <property type="evidence" value="ECO:0007669"/>
    <property type="project" value="InterPro"/>
</dbReference>
<protein>
    <recommendedName>
        <fullName evidence="9">Allene oxide synthase 3-like</fullName>
    </recommendedName>
</protein>
<comment type="caution">
    <text evidence="7">The sequence shown here is derived from an EMBL/GenBank/DDBJ whole genome shotgun (WGS) entry which is preliminary data.</text>
</comment>
<dbReference type="PANTHER" id="PTHR24286">
    <property type="entry name" value="CYTOCHROME P450 26"/>
    <property type="match status" value="1"/>
</dbReference>